<feature type="region of interest" description="Disordered" evidence="1">
    <location>
        <begin position="1"/>
        <end position="53"/>
    </location>
</feature>
<feature type="compositionally biased region" description="Gly residues" evidence="1">
    <location>
        <begin position="12"/>
        <end position="22"/>
    </location>
</feature>
<sequence>ARGLRRPYPGRRGVGVGWGRGSSRGDCDEAGPRPPVRGQRGRRARAPGDWRSL</sequence>
<organism evidence="2">
    <name type="scientific">uncultured Rubrobacteraceae bacterium</name>
    <dbReference type="NCBI Taxonomy" id="349277"/>
    <lineage>
        <taxon>Bacteria</taxon>
        <taxon>Bacillati</taxon>
        <taxon>Actinomycetota</taxon>
        <taxon>Rubrobacteria</taxon>
        <taxon>Rubrobacterales</taxon>
        <taxon>Rubrobacteraceae</taxon>
        <taxon>environmental samples</taxon>
    </lineage>
</organism>
<accession>A0A6J4QSR6</accession>
<reference evidence="2" key="1">
    <citation type="submission" date="2020-02" db="EMBL/GenBank/DDBJ databases">
        <authorList>
            <person name="Meier V. D."/>
        </authorList>
    </citation>
    <scope>NUCLEOTIDE SEQUENCE</scope>
    <source>
        <strain evidence="2">AVDCRST_MAG01</strain>
    </source>
</reference>
<proteinExistence type="predicted"/>
<gene>
    <name evidence="2" type="ORF">AVDCRST_MAG01-01-4880</name>
</gene>
<evidence type="ECO:0000313" key="2">
    <source>
        <dbReference type="EMBL" id="CAA9453576.1"/>
    </source>
</evidence>
<protein>
    <submittedName>
        <fullName evidence="2">Uncharacterized protein</fullName>
    </submittedName>
</protein>
<feature type="non-terminal residue" evidence="2">
    <location>
        <position position="1"/>
    </location>
</feature>
<feature type="non-terminal residue" evidence="2">
    <location>
        <position position="53"/>
    </location>
</feature>
<dbReference type="EMBL" id="CADCUW010000634">
    <property type="protein sequence ID" value="CAA9453576.1"/>
    <property type="molecule type" value="Genomic_DNA"/>
</dbReference>
<name>A0A6J4QSR6_9ACTN</name>
<evidence type="ECO:0000256" key="1">
    <source>
        <dbReference type="SAM" id="MobiDB-lite"/>
    </source>
</evidence>
<dbReference type="AlphaFoldDB" id="A0A6J4QSR6"/>